<dbReference type="RefSeq" id="WP_227388884.1">
    <property type="nucleotide sequence ID" value="NZ_JBHSCJ010000003.1"/>
</dbReference>
<name>A0ABS8DPN7_9GAMM</name>
<evidence type="ECO:0000256" key="13">
    <source>
        <dbReference type="SAM" id="Phobius"/>
    </source>
</evidence>
<evidence type="ECO:0000256" key="12">
    <source>
        <dbReference type="ARBA" id="ARBA00023136"/>
    </source>
</evidence>
<feature type="transmembrane region" description="Helical" evidence="13">
    <location>
        <begin position="164"/>
        <end position="185"/>
    </location>
</feature>
<evidence type="ECO:0000256" key="5">
    <source>
        <dbReference type="ARBA" id="ARBA00022475"/>
    </source>
</evidence>
<evidence type="ECO:0000256" key="4">
    <source>
        <dbReference type="ARBA" id="ARBA00022448"/>
    </source>
</evidence>
<dbReference type="EMBL" id="WHVL01000001">
    <property type="protein sequence ID" value="MCB8888272.1"/>
    <property type="molecule type" value="Genomic_DNA"/>
</dbReference>
<dbReference type="PANTHER" id="PTHR30074:SF5">
    <property type="entry name" value="FORMATE DEHYDROGENASE, NITRATE-INDUCIBLE, CYTOCHROME B556(FDN) SUBUNIT"/>
    <property type="match status" value="1"/>
</dbReference>
<dbReference type="Proteomes" id="UP001319882">
    <property type="component" value="Unassembled WGS sequence"/>
</dbReference>
<feature type="transmembrane region" description="Helical" evidence="13">
    <location>
        <begin position="124"/>
        <end position="144"/>
    </location>
</feature>
<organism evidence="15 16">
    <name type="scientific">Vreelandella malpeensis</name>
    <dbReference type="NCBI Taxonomy" id="1172368"/>
    <lineage>
        <taxon>Bacteria</taxon>
        <taxon>Pseudomonadati</taxon>
        <taxon>Pseudomonadota</taxon>
        <taxon>Gammaproteobacteria</taxon>
        <taxon>Oceanospirillales</taxon>
        <taxon>Halomonadaceae</taxon>
        <taxon>Vreelandella</taxon>
    </lineage>
</organism>
<dbReference type="InterPro" id="IPR016174">
    <property type="entry name" value="Di-haem_cyt_TM"/>
</dbReference>
<dbReference type="InterPro" id="IPR011577">
    <property type="entry name" value="Cyt_b561_bac/Ni-Hgenase"/>
</dbReference>
<keyword evidence="12 13" id="KW-0472">Membrane</keyword>
<keyword evidence="8" id="KW-0479">Metal-binding</keyword>
<evidence type="ECO:0000256" key="8">
    <source>
        <dbReference type="ARBA" id="ARBA00022723"/>
    </source>
</evidence>
<keyword evidence="9" id="KW-0249">Electron transport</keyword>
<keyword evidence="16" id="KW-1185">Reference proteome</keyword>
<keyword evidence="6" id="KW-0349">Heme</keyword>
<accession>A0ABS8DPN7</accession>
<evidence type="ECO:0000256" key="1">
    <source>
        <dbReference type="ARBA" id="ARBA00001971"/>
    </source>
</evidence>
<dbReference type="InterPro" id="IPR006471">
    <property type="entry name" value="Formate_DH_gsu"/>
</dbReference>
<gene>
    <name evidence="15" type="ORF">GEV37_03905</name>
</gene>
<evidence type="ECO:0000256" key="6">
    <source>
        <dbReference type="ARBA" id="ARBA00022617"/>
    </source>
</evidence>
<comment type="cofactor">
    <cofactor evidence="1">
        <name>heme</name>
        <dbReference type="ChEBI" id="CHEBI:30413"/>
    </cofactor>
</comment>
<proteinExistence type="inferred from homology"/>
<keyword evidence="10 13" id="KW-1133">Transmembrane helix</keyword>
<evidence type="ECO:0000259" key="14">
    <source>
        <dbReference type="Pfam" id="PF01292"/>
    </source>
</evidence>
<keyword evidence="5" id="KW-1003">Cell membrane</keyword>
<evidence type="ECO:0000256" key="2">
    <source>
        <dbReference type="ARBA" id="ARBA00004651"/>
    </source>
</evidence>
<feature type="domain" description="Cytochrome b561 bacterial/Ni-hydrogenase" evidence="14">
    <location>
        <begin position="18"/>
        <end position="194"/>
    </location>
</feature>
<evidence type="ECO:0000256" key="11">
    <source>
        <dbReference type="ARBA" id="ARBA00023004"/>
    </source>
</evidence>
<feature type="transmembrane region" description="Helical" evidence="13">
    <location>
        <begin position="64"/>
        <end position="82"/>
    </location>
</feature>
<dbReference type="SUPFAM" id="SSF81342">
    <property type="entry name" value="Transmembrane di-heme cytochromes"/>
    <property type="match status" value="1"/>
</dbReference>
<feature type="transmembrane region" description="Helical" evidence="13">
    <location>
        <begin position="25"/>
        <end position="44"/>
    </location>
</feature>
<comment type="subcellular location">
    <subcellularLocation>
        <location evidence="2">Cell membrane</location>
        <topology evidence="2">Multi-pass membrane protein</topology>
    </subcellularLocation>
</comment>
<dbReference type="InterPro" id="IPR051817">
    <property type="entry name" value="FDH_cytochrome_b556_subunit"/>
</dbReference>
<comment type="similarity">
    <text evidence="3">Belongs to the formate dehydrogenase gamma subunit family.</text>
</comment>
<dbReference type="PANTHER" id="PTHR30074">
    <property type="entry name" value="FORMATE DEHYDROGENASE, NITRATE-INDUCIBLE, CYTOCHROME B556 FDN SUBUNIT"/>
    <property type="match status" value="1"/>
</dbReference>
<sequence length="234" mass="26854">MNRDDEKRNRLGQRMMLRYPTSTRINHWTMALSFILLALSGLAFFHPPFFFLSHTLGGPVWARILHPFIGVLFFLLFALMAVSHAGNNLPIRNDVRWMKQIKDVLANRDEKVPPIGKYNPGQKLVFWLLVLCVPTLLITGVLMWRPWFAGYFPVTVVRIASLLHALAAFGAIVTIVIHIYAAIWVKGSFGAMIRGFVTHAWAKHHHPLWYDDTIKRERPRPDAKTPIKRDDPVA</sequence>
<evidence type="ECO:0000256" key="7">
    <source>
        <dbReference type="ARBA" id="ARBA00022692"/>
    </source>
</evidence>
<keyword evidence="11" id="KW-0408">Iron</keyword>
<evidence type="ECO:0000313" key="15">
    <source>
        <dbReference type="EMBL" id="MCB8888272.1"/>
    </source>
</evidence>
<keyword evidence="7 13" id="KW-0812">Transmembrane</keyword>
<dbReference type="NCBIfam" id="TIGR01583">
    <property type="entry name" value="formate-DH-gamm"/>
    <property type="match status" value="1"/>
</dbReference>
<evidence type="ECO:0000256" key="3">
    <source>
        <dbReference type="ARBA" id="ARBA00010747"/>
    </source>
</evidence>
<evidence type="ECO:0000256" key="10">
    <source>
        <dbReference type="ARBA" id="ARBA00022989"/>
    </source>
</evidence>
<dbReference type="Gene3D" id="1.20.950.20">
    <property type="entry name" value="Transmembrane di-heme cytochromes, Chain C"/>
    <property type="match status" value="1"/>
</dbReference>
<reference evidence="15 16" key="1">
    <citation type="journal article" date="2021" name="Sci. Rep.">
        <title>Genome analysis of a halophilic bacterium Halomonas malpeensis YU-PRIM-29(T) reveals its exopolysaccharide and pigment producing capabilities.</title>
        <authorList>
            <person name="Athmika"/>
            <person name="Ghate S.D."/>
            <person name="Arun A.B."/>
            <person name="Rao S.S."/>
            <person name="Kumar S.T.A."/>
            <person name="Kandiyil M.K."/>
            <person name="Saptami K."/>
            <person name="Rekha P.D."/>
        </authorList>
    </citation>
    <scope>NUCLEOTIDE SEQUENCE [LARGE SCALE GENOMIC DNA]</scope>
    <source>
        <strain evidence="16">prim 29</strain>
    </source>
</reference>
<evidence type="ECO:0000313" key="16">
    <source>
        <dbReference type="Proteomes" id="UP001319882"/>
    </source>
</evidence>
<dbReference type="Pfam" id="PF01292">
    <property type="entry name" value="Ni_hydr_CYTB"/>
    <property type="match status" value="1"/>
</dbReference>
<evidence type="ECO:0000256" key="9">
    <source>
        <dbReference type="ARBA" id="ARBA00022982"/>
    </source>
</evidence>
<keyword evidence="4" id="KW-0813">Transport</keyword>
<comment type="caution">
    <text evidence="15">The sequence shown here is derived from an EMBL/GenBank/DDBJ whole genome shotgun (WGS) entry which is preliminary data.</text>
</comment>
<protein>
    <submittedName>
        <fullName evidence="15">Formate dehydrogenase subunit gamma</fullName>
    </submittedName>
</protein>